<keyword evidence="24" id="KW-0131">Cell cycle</keyword>
<keyword evidence="12" id="KW-0597">Phosphoprotein</keyword>
<dbReference type="InterPro" id="IPR008271">
    <property type="entry name" value="Ser/Thr_kinase_AS"/>
</dbReference>
<feature type="region of interest" description="Disordered" evidence="32">
    <location>
        <begin position="382"/>
        <end position="423"/>
    </location>
</feature>
<evidence type="ECO:0000256" key="32">
    <source>
        <dbReference type="SAM" id="MobiDB-lite"/>
    </source>
</evidence>
<feature type="region of interest" description="Disordered" evidence="32">
    <location>
        <begin position="687"/>
        <end position="710"/>
    </location>
</feature>
<evidence type="ECO:0000256" key="3">
    <source>
        <dbReference type="ARBA" id="ARBA00004123"/>
    </source>
</evidence>
<dbReference type="FunFam" id="1.10.510.10:FF:000136">
    <property type="entry name" value="mitogen-activated protein kinase 6"/>
    <property type="match status" value="1"/>
</dbReference>
<evidence type="ECO:0000313" key="35">
    <source>
        <dbReference type="Proteomes" id="UP001153269"/>
    </source>
</evidence>
<evidence type="ECO:0000256" key="10">
    <source>
        <dbReference type="ARBA" id="ARBA00022527"/>
    </source>
</evidence>
<evidence type="ECO:0000256" key="29">
    <source>
        <dbReference type="ARBA" id="ARBA00055709"/>
    </source>
</evidence>
<dbReference type="GO" id="GO:0004473">
    <property type="term" value="F:malate dehydrogenase (decarboxylating) (NADP+) activity"/>
    <property type="evidence" value="ECO:0007669"/>
    <property type="project" value="TreeGrafter"/>
</dbReference>
<keyword evidence="13" id="KW-0808">Transferase</keyword>
<dbReference type="Gene3D" id="3.40.50.720">
    <property type="entry name" value="NAD(P)-binding Rossmann-like Domain"/>
    <property type="match status" value="1"/>
</dbReference>
<dbReference type="InterPro" id="IPR012301">
    <property type="entry name" value="Malic_N_dom"/>
</dbReference>
<dbReference type="PROSITE" id="PS00108">
    <property type="entry name" value="PROTEIN_KINASE_ST"/>
    <property type="match status" value="1"/>
</dbReference>
<evidence type="ECO:0000256" key="24">
    <source>
        <dbReference type="ARBA" id="ARBA00023306"/>
    </source>
</evidence>
<evidence type="ECO:0000256" key="1">
    <source>
        <dbReference type="ARBA" id="ARBA00001936"/>
    </source>
</evidence>
<protein>
    <recommendedName>
        <fullName evidence="31">Malic enzyme</fullName>
    </recommendedName>
</protein>
<keyword evidence="23" id="KW-0539">Nucleus</keyword>
<dbReference type="GO" id="GO:0004707">
    <property type="term" value="F:MAP kinase activity"/>
    <property type="evidence" value="ECO:0007669"/>
    <property type="project" value="UniProtKB-EC"/>
</dbReference>
<sequence>MARQDTPLFLHGFDLSGHFVDLRPLGTGVTGLVLSAVDQRNGQRVAIKKLVMRDAVTVKHALREVKITHRLHHENVVQVHEVLAPYGRPLPRDPTQLSALYIVQECMETDLARLLEQGPLPTGHATLLFYQLLRGLKFIHSANVLHRDLKPANIFINTDQLLVKVGDFGLARIVDPSYSHKGYLSEGLVTKWYCSPRLLLSPNNYTKAIDMWATGCILAEMLTGRMMFAGAHELEQMQLILDTVPVLREEDRQDLLQVMPSYVSRGWRVKKPFSELLPELDAQAVDFLERILTFNPMDRLTAEAALSHAFLQQYSCPEDEPTSSHPFHIEDELVDNLITEQSLSNSQASSIHWERYENSLSADVCWRQSGGRCRCMPPALVTSDLGDTTEDEEVQRDPRANSTSLLEEAQVDPRKYSHSSSAERFLENSHSSLERACGLGQGDLDCGRSCDYKVGSPSYLDKIAWREGKPQHYSEPKLILDLSHWKRNTNILPEPAEPIGGSMEDLGDMKEEEAEEEEEEETGDLFQEISRWVQSTQSHLHSPTPSPCLEPHSPSCYTFSPPLPLSPTDIPTPVFHYTEVVRQPSADYDEHRLSPHPALTSSCNSLPSLLPTSPTSPLPPQLTPTVSPPISPLLFPPSESQPLSSTSSISPPFPKDSMESLPVKQKDRLFDLDVFISRALKLCRQNKEQADGKKGREKDGGWRDESKQPNINRKLQAEKHYCIMTGNISKCFTCRSVLIFKGSFLPVHFLDQWTSTMLSRLRTAWSLRPCVSVCRWAHTKDKGKPLMLNPRTNKGMAFSLQERQMLGIHGLLPPKVETQDIQAMRFQKNLKKMTDPLEKYIYLMGIQERNEKLFYRVLMEDIEELMPIVYTPTVGLACTQYGHIFRRPKGLFISILDKGHIRSILDNWPETDVSAVVVTDGQRILGLGDLGVYGMGIPVGKLCLYTACAGIRPERCLPVTIDVGTNNETLLKDPLYMGLYQKRDQTQAYDDLIDEFMEAVVEKYGQDTLIQFEDFGNHNAFRFLRKYREKYCTFNDDIQGTAAVALAGLLAAQRAIGKPITEHRVLFLGAGEAALGIANLIVMSMMESGLSQAEARNKIWMYDKHGLLVKDRLQETDSNQEAFLHDSPGDKRSFLDAVNTIKPTAIIGVSGAGRLFTHDVIKSMAAINERPIIFALSNPTTRAECTAEDAYTLTDGRCLFASGSPFGPVTMSDGRVFTPGQGNNAYIFPGVALAVILSGVRHISDTVFLEAAKTLAEQLTDEDLQEGRLYPPLSNIREVSVQMAVKVTEFVYAKGMAFRYPEPEDKNSFVRSTVWDINYDSFLPDTYDWPAVSFSPKTE</sequence>
<dbReference type="Gene3D" id="3.30.200.20">
    <property type="entry name" value="Phosphorylase Kinase, domain 1"/>
    <property type="match status" value="1"/>
</dbReference>
<dbReference type="Gene3D" id="3.40.50.10380">
    <property type="entry name" value="Malic enzyme, N-terminal domain"/>
    <property type="match status" value="1"/>
</dbReference>
<dbReference type="InterPro" id="IPR011009">
    <property type="entry name" value="Kinase-like_dom_sf"/>
</dbReference>
<dbReference type="GO" id="GO:0005524">
    <property type="term" value="F:ATP binding"/>
    <property type="evidence" value="ECO:0007669"/>
    <property type="project" value="UniProtKB-UniRule"/>
</dbReference>
<evidence type="ECO:0000256" key="25">
    <source>
        <dbReference type="ARBA" id="ARBA00047592"/>
    </source>
</evidence>
<name>A0A9N7TPW8_PLEPL</name>
<evidence type="ECO:0000256" key="30">
    <source>
        <dbReference type="PROSITE-ProRule" id="PRU10141"/>
    </source>
</evidence>
<evidence type="ECO:0000259" key="33">
    <source>
        <dbReference type="PROSITE" id="PS50011"/>
    </source>
</evidence>
<dbReference type="InterPro" id="IPR012302">
    <property type="entry name" value="Malic_NAD-bd"/>
</dbReference>
<comment type="catalytic activity">
    <reaction evidence="27">
        <text>oxaloacetate + H(+) = pyruvate + CO2</text>
        <dbReference type="Rhea" id="RHEA:15641"/>
        <dbReference type="ChEBI" id="CHEBI:15361"/>
        <dbReference type="ChEBI" id="CHEBI:15378"/>
        <dbReference type="ChEBI" id="CHEBI:16452"/>
        <dbReference type="ChEBI" id="CHEBI:16526"/>
        <dbReference type="EC" id="1.1.1.38"/>
    </reaction>
</comment>
<comment type="catalytic activity">
    <reaction evidence="28">
        <text>(S)-malate + NAD(+) = pyruvate + CO2 + NADH</text>
        <dbReference type="Rhea" id="RHEA:12653"/>
        <dbReference type="ChEBI" id="CHEBI:15361"/>
        <dbReference type="ChEBI" id="CHEBI:15589"/>
        <dbReference type="ChEBI" id="CHEBI:16526"/>
        <dbReference type="ChEBI" id="CHEBI:57540"/>
        <dbReference type="ChEBI" id="CHEBI:57945"/>
        <dbReference type="EC" id="1.1.1.38"/>
    </reaction>
</comment>
<evidence type="ECO:0000256" key="18">
    <source>
        <dbReference type="ARBA" id="ARBA00022946"/>
    </source>
</evidence>
<evidence type="ECO:0000256" key="9">
    <source>
        <dbReference type="ARBA" id="ARBA00022490"/>
    </source>
</evidence>
<keyword evidence="22" id="KW-0496">Mitochondrion</keyword>
<evidence type="ECO:0000256" key="13">
    <source>
        <dbReference type="ARBA" id="ARBA00022679"/>
    </source>
</evidence>
<dbReference type="SUPFAM" id="SSF56112">
    <property type="entry name" value="Protein kinase-like (PK-like)"/>
    <property type="match status" value="1"/>
</dbReference>
<evidence type="ECO:0000256" key="15">
    <source>
        <dbReference type="ARBA" id="ARBA00022741"/>
    </source>
</evidence>
<dbReference type="InterPro" id="IPR036291">
    <property type="entry name" value="NAD(P)-bd_dom_sf"/>
</dbReference>
<dbReference type="GO" id="GO:0051287">
    <property type="term" value="F:NAD binding"/>
    <property type="evidence" value="ECO:0007669"/>
    <property type="project" value="InterPro"/>
</dbReference>
<dbReference type="GO" id="GO:0005634">
    <property type="term" value="C:nucleus"/>
    <property type="evidence" value="ECO:0007669"/>
    <property type="project" value="UniProtKB-SubCell"/>
</dbReference>
<dbReference type="InterPro" id="IPR037062">
    <property type="entry name" value="Malic_N_dom_sf"/>
</dbReference>
<evidence type="ECO:0000256" key="19">
    <source>
        <dbReference type="ARBA" id="ARBA00022990"/>
    </source>
</evidence>
<evidence type="ECO:0000256" key="11">
    <source>
        <dbReference type="ARBA" id="ARBA00022533"/>
    </source>
</evidence>
<dbReference type="NCBIfam" id="NF010052">
    <property type="entry name" value="PRK13529.1"/>
    <property type="match status" value="1"/>
</dbReference>
<feature type="compositionally biased region" description="Low complexity" evidence="32">
    <location>
        <begin position="636"/>
        <end position="650"/>
    </location>
</feature>
<evidence type="ECO:0000256" key="28">
    <source>
        <dbReference type="ARBA" id="ARBA00052591"/>
    </source>
</evidence>
<keyword evidence="17 30" id="KW-0067">ATP-binding</keyword>
<dbReference type="Proteomes" id="UP001153269">
    <property type="component" value="Unassembled WGS sequence"/>
</dbReference>
<dbReference type="PANTHER" id="PTHR23406:SF27">
    <property type="entry name" value="NAD-DEPENDENT MALIC ENZYME, MITOCHONDRIAL"/>
    <property type="match status" value="1"/>
</dbReference>
<evidence type="ECO:0000256" key="5">
    <source>
        <dbReference type="ARBA" id="ARBA00004496"/>
    </source>
</evidence>
<dbReference type="Gene3D" id="1.10.510.10">
    <property type="entry name" value="Transferase(Phosphotransferase) domain 1"/>
    <property type="match status" value="1"/>
</dbReference>
<dbReference type="InterPro" id="IPR015884">
    <property type="entry name" value="Malic_enzyme_CS"/>
</dbReference>
<dbReference type="GO" id="GO:0006108">
    <property type="term" value="P:malate metabolic process"/>
    <property type="evidence" value="ECO:0007669"/>
    <property type="project" value="TreeGrafter"/>
</dbReference>
<dbReference type="CDD" id="cd05312">
    <property type="entry name" value="NAD_bind_1_malic_enz"/>
    <property type="match status" value="1"/>
</dbReference>
<comment type="catalytic activity">
    <reaction evidence="26">
        <text>L-seryl-[protein] + ATP = O-phospho-L-seryl-[protein] + ADP + H(+)</text>
        <dbReference type="Rhea" id="RHEA:17989"/>
        <dbReference type="Rhea" id="RHEA-COMP:9863"/>
        <dbReference type="Rhea" id="RHEA-COMP:11604"/>
        <dbReference type="ChEBI" id="CHEBI:15378"/>
        <dbReference type="ChEBI" id="CHEBI:29999"/>
        <dbReference type="ChEBI" id="CHEBI:30616"/>
        <dbReference type="ChEBI" id="CHEBI:83421"/>
        <dbReference type="ChEBI" id="CHEBI:456216"/>
        <dbReference type="EC" id="2.7.11.24"/>
    </reaction>
</comment>
<evidence type="ECO:0000256" key="23">
    <source>
        <dbReference type="ARBA" id="ARBA00023242"/>
    </source>
</evidence>
<dbReference type="SUPFAM" id="SSF53223">
    <property type="entry name" value="Aminoacid dehydrogenase-like, N-terminal domain"/>
    <property type="match status" value="1"/>
</dbReference>
<accession>A0A9N7TPW8</accession>
<dbReference type="FunFam" id="3.40.50.10380:FF:000006">
    <property type="entry name" value="Malic enzyme"/>
    <property type="match status" value="1"/>
</dbReference>
<keyword evidence="14 31" id="KW-0479">Metal-binding</keyword>
<organism evidence="34 35">
    <name type="scientific">Pleuronectes platessa</name>
    <name type="common">European plaice</name>
    <dbReference type="NCBI Taxonomy" id="8262"/>
    <lineage>
        <taxon>Eukaryota</taxon>
        <taxon>Metazoa</taxon>
        <taxon>Chordata</taxon>
        <taxon>Craniata</taxon>
        <taxon>Vertebrata</taxon>
        <taxon>Euteleostomi</taxon>
        <taxon>Actinopterygii</taxon>
        <taxon>Neopterygii</taxon>
        <taxon>Teleostei</taxon>
        <taxon>Neoteleostei</taxon>
        <taxon>Acanthomorphata</taxon>
        <taxon>Carangaria</taxon>
        <taxon>Pleuronectiformes</taxon>
        <taxon>Pleuronectoidei</taxon>
        <taxon>Pleuronectidae</taxon>
        <taxon>Pleuronectes</taxon>
    </lineage>
</organism>
<dbReference type="SMART" id="SM00919">
    <property type="entry name" value="Malic_M"/>
    <property type="match status" value="1"/>
</dbReference>
<evidence type="ECO:0000256" key="20">
    <source>
        <dbReference type="ARBA" id="ARBA00023002"/>
    </source>
</evidence>
<dbReference type="SMART" id="SM01274">
    <property type="entry name" value="malic"/>
    <property type="match status" value="1"/>
</dbReference>
<evidence type="ECO:0000256" key="22">
    <source>
        <dbReference type="ARBA" id="ARBA00023128"/>
    </source>
</evidence>
<dbReference type="EMBL" id="CADEAL010000236">
    <property type="protein sequence ID" value="CAB1416976.1"/>
    <property type="molecule type" value="Genomic_DNA"/>
</dbReference>
<dbReference type="InterPro" id="IPR001891">
    <property type="entry name" value="Malic_OxRdtase"/>
</dbReference>
<evidence type="ECO:0000256" key="21">
    <source>
        <dbReference type="ARBA" id="ARBA00023027"/>
    </source>
</evidence>
<feature type="compositionally biased region" description="Pro residues" evidence="32">
    <location>
        <begin position="614"/>
        <end position="635"/>
    </location>
</feature>
<dbReference type="PANTHER" id="PTHR23406">
    <property type="entry name" value="MALIC ENZYME-RELATED"/>
    <property type="match status" value="1"/>
</dbReference>
<evidence type="ECO:0000256" key="14">
    <source>
        <dbReference type="ARBA" id="ARBA00022723"/>
    </source>
</evidence>
<keyword evidence="10" id="KW-0723">Serine/threonine-protein kinase</keyword>
<comment type="similarity">
    <text evidence="6 31">Belongs to the malic enzymes family.</text>
</comment>
<evidence type="ECO:0000256" key="7">
    <source>
        <dbReference type="ARBA" id="ARBA00008832"/>
    </source>
</evidence>
<feature type="binding site" evidence="30">
    <location>
        <position position="49"/>
    </location>
    <ligand>
        <name>ATP</name>
        <dbReference type="ChEBI" id="CHEBI:30616"/>
    </ligand>
</feature>
<evidence type="ECO:0000256" key="2">
    <source>
        <dbReference type="ARBA" id="ARBA00001946"/>
    </source>
</evidence>
<evidence type="ECO:0000256" key="6">
    <source>
        <dbReference type="ARBA" id="ARBA00008785"/>
    </source>
</evidence>
<evidence type="ECO:0000256" key="26">
    <source>
        <dbReference type="ARBA" id="ARBA00048312"/>
    </source>
</evidence>
<keyword evidence="19" id="KW-0007">Acetylation</keyword>
<dbReference type="PRINTS" id="PR00072">
    <property type="entry name" value="MALOXRDTASE"/>
</dbReference>
<comment type="similarity">
    <text evidence="7">Belongs to the protein kinase superfamily. CMGC Ser/Thr protein kinase family. MAP kinase subfamily.</text>
</comment>
<keyword evidence="21" id="KW-0520">NAD</keyword>
<evidence type="ECO:0000256" key="17">
    <source>
        <dbReference type="ARBA" id="ARBA00022840"/>
    </source>
</evidence>
<keyword evidence="35" id="KW-1185">Reference proteome</keyword>
<feature type="region of interest" description="Disordered" evidence="32">
    <location>
        <begin position="588"/>
        <end position="658"/>
    </location>
</feature>
<dbReference type="InterPro" id="IPR046346">
    <property type="entry name" value="Aminoacid_DH-like_N_sf"/>
</dbReference>
<dbReference type="Pfam" id="PF03949">
    <property type="entry name" value="Malic_M"/>
    <property type="match status" value="1"/>
</dbReference>
<dbReference type="SUPFAM" id="SSF51735">
    <property type="entry name" value="NAD(P)-binding Rossmann-fold domains"/>
    <property type="match status" value="1"/>
</dbReference>
<evidence type="ECO:0000256" key="4">
    <source>
        <dbReference type="ARBA" id="ARBA00004305"/>
    </source>
</evidence>
<keyword evidence="16" id="KW-0418">Kinase</keyword>
<gene>
    <name evidence="34" type="ORF">PLEPLA_LOCUS4769</name>
</gene>
<evidence type="ECO:0000256" key="16">
    <source>
        <dbReference type="ARBA" id="ARBA00022777"/>
    </source>
</evidence>
<dbReference type="PROSITE" id="PS00107">
    <property type="entry name" value="PROTEIN_KINASE_ATP"/>
    <property type="match status" value="1"/>
</dbReference>
<feature type="compositionally biased region" description="Basic and acidic residues" evidence="32">
    <location>
        <begin position="687"/>
        <end position="707"/>
    </location>
</feature>
<evidence type="ECO:0000256" key="31">
    <source>
        <dbReference type="RuleBase" id="RU003426"/>
    </source>
</evidence>
<feature type="compositionally biased region" description="Low complexity" evidence="32">
    <location>
        <begin position="599"/>
        <end position="613"/>
    </location>
</feature>
<dbReference type="SMART" id="SM00220">
    <property type="entry name" value="S_TKc"/>
    <property type="match status" value="1"/>
</dbReference>
<comment type="cofactor">
    <cofactor evidence="2">
        <name>Mg(2+)</name>
        <dbReference type="ChEBI" id="CHEBI:18420"/>
    </cofactor>
</comment>
<comment type="subcellular location">
    <subcellularLocation>
        <location evidence="5">Cytoplasm</location>
    </subcellularLocation>
    <subcellularLocation>
        <location evidence="4">Mitochondrion matrix</location>
    </subcellularLocation>
    <subcellularLocation>
        <location evidence="3">Nucleus</location>
    </subcellularLocation>
</comment>
<dbReference type="FunFam" id="3.30.200.20:FF:000281">
    <property type="entry name" value="Mitogen-activated protein kinase 4"/>
    <property type="match status" value="1"/>
</dbReference>
<reference evidence="34" key="1">
    <citation type="submission" date="2020-03" db="EMBL/GenBank/DDBJ databases">
        <authorList>
            <person name="Weist P."/>
        </authorList>
    </citation>
    <scope>NUCLEOTIDE SEQUENCE</scope>
</reference>
<dbReference type="GO" id="GO:0004471">
    <property type="term" value="F:malate dehydrogenase (decarboxylating) (NAD+) activity"/>
    <property type="evidence" value="ECO:0007669"/>
    <property type="project" value="UniProtKB-ARBA"/>
</dbReference>
<keyword evidence="15 30" id="KW-0547">Nucleotide-binding</keyword>
<dbReference type="GO" id="GO:0046872">
    <property type="term" value="F:metal ion binding"/>
    <property type="evidence" value="ECO:0007669"/>
    <property type="project" value="UniProtKB-KW"/>
</dbReference>
<proteinExistence type="inferred from homology"/>
<dbReference type="InterPro" id="IPR000719">
    <property type="entry name" value="Prot_kinase_dom"/>
</dbReference>
<evidence type="ECO:0000256" key="8">
    <source>
        <dbReference type="ARBA" id="ARBA00011881"/>
    </source>
</evidence>
<keyword evidence="18" id="KW-0809">Transit peptide</keyword>
<comment type="cofactor">
    <cofactor evidence="1">
        <name>Mn(2+)</name>
        <dbReference type="ChEBI" id="CHEBI:29035"/>
    </cofactor>
</comment>
<dbReference type="FunFam" id="3.40.50.720:FF:000060">
    <property type="entry name" value="Malic enzyme"/>
    <property type="match status" value="1"/>
</dbReference>
<feature type="domain" description="Protein kinase" evidence="33">
    <location>
        <begin position="19"/>
        <end position="311"/>
    </location>
</feature>
<dbReference type="PROSITE" id="PS00331">
    <property type="entry name" value="MALIC_ENZYMES"/>
    <property type="match status" value="1"/>
</dbReference>
<dbReference type="InterPro" id="IPR017441">
    <property type="entry name" value="Protein_kinase_ATP_BS"/>
</dbReference>
<comment type="function">
    <text evidence="29">NAD-dependent mitochondrial malic enzyme that catalyzes the oxidative decarboxylation of malate to pyruvate.</text>
</comment>
<keyword evidence="11" id="KW-0021">Allosteric enzyme</keyword>
<comment type="caution">
    <text evidence="34">The sequence shown here is derived from an EMBL/GenBank/DDBJ whole genome shotgun (WGS) entry which is preliminary data.</text>
</comment>
<evidence type="ECO:0000313" key="34">
    <source>
        <dbReference type="EMBL" id="CAB1416976.1"/>
    </source>
</evidence>
<comment type="catalytic activity">
    <reaction evidence="25">
        <text>L-threonyl-[protein] + ATP = O-phospho-L-threonyl-[protein] + ADP + H(+)</text>
        <dbReference type="Rhea" id="RHEA:46608"/>
        <dbReference type="Rhea" id="RHEA-COMP:11060"/>
        <dbReference type="Rhea" id="RHEA-COMP:11605"/>
        <dbReference type="ChEBI" id="CHEBI:15378"/>
        <dbReference type="ChEBI" id="CHEBI:30013"/>
        <dbReference type="ChEBI" id="CHEBI:30616"/>
        <dbReference type="ChEBI" id="CHEBI:61977"/>
        <dbReference type="ChEBI" id="CHEBI:456216"/>
        <dbReference type="EC" id="2.7.11.24"/>
    </reaction>
</comment>
<dbReference type="PROSITE" id="PS50011">
    <property type="entry name" value="PROTEIN_KINASE_DOM"/>
    <property type="match status" value="1"/>
</dbReference>
<keyword evidence="20 31" id="KW-0560">Oxidoreductase</keyword>
<comment type="subunit">
    <text evidence="8">Homotetramer.</text>
</comment>
<evidence type="ECO:0000256" key="27">
    <source>
        <dbReference type="ARBA" id="ARBA00050168"/>
    </source>
</evidence>
<dbReference type="GO" id="GO:0005759">
    <property type="term" value="C:mitochondrial matrix"/>
    <property type="evidence" value="ECO:0007669"/>
    <property type="project" value="UniProtKB-SubCell"/>
</dbReference>
<dbReference type="Pfam" id="PF00069">
    <property type="entry name" value="Pkinase"/>
    <property type="match status" value="1"/>
</dbReference>
<keyword evidence="9" id="KW-0963">Cytoplasm</keyword>
<evidence type="ECO:0000256" key="12">
    <source>
        <dbReference type="ARBA" id="ARBA00022553"/>
    </source>
</evidence>
<dbReference type="Pfam" id="PF00390">
    <property type="entry name" value="malic"/>
    <property type="match status" value="1"/>
</dbReference>